<dbReference type="Gene3D" id="3.40.50.410">
    <property type="entry name" value="von Willebrand factor, type A domain"/>
    <property type="match status" value="1"/>
</dbReference>
<accession>A0ABU3K9H3</accession>
<dbReference type="Proteomes" id="UP001250932">
    <property type="component" value="Unassembled WGS sequence"/>
</dbReference>
<feature type="domain" description="VWFA" evidence="2">
    <location>
        <begin position="95"/>
        <end position="289"/>
    </location>
</feature>
<comment type="caution">
    <text evidence="3">The sequence shown here is derived from an EMBL/GenBank/DDBJ whole genome shotgun (WGS) entry which is preliminary data.</text>
</comment>
<dbReference type="InterPro" id="IPR002035">
    <property type="entry name" value="VWF_A"/>
</dbReference>
<protein>
    <submittedName>
        <fullName evidence="3">VWA domain-containing protein</fullName>
    </submittedName>
</protein>
<dbReference type="RefSeq" id="WP_313833414.1">
    <property type="nucleotide sequence ID" value="NZ_JAQOUE010000001.1"/>
</dbReference>
<feature type="transmembrane region" description="Helical" evidence="1">
    <location>
        <begin position="6"/>
        <end position="23"/>
    </location>
</feature>
<evidence type="ECO:0000313" key="3">
    <source>
        <dbReference type="EMBL" id="MDT7042943.1"/>
    </source>
</evidence>
<dbReference type="InterPro" id="IPR033881">
    <property type="entry name" value="vWA_BatA_type"/>
</dbReference>
<feature type="transmembrane region" description="Helical" evidence="1">
    <location>
        <begin position="308"/>
        <end position="329"/>
    </location>
</feature>
<evidence type="ECO:0000313" key="4">
    <source>
        <dbReference type="Proteomes" id="UP001250932"/>
    </source>
</evidence>
<sequence length="354" mass="38965">MMEFAWPWVLVGLLLPFVVRYVLPRATPLKSESALRVPFYQAVTEGEGGHVLQKSSPLQSGIFWMAFLVWTCLVIAGARPQWVGDPIALPVSGRDVMLAVDLSGSMEIPDFALNGEKANRLQVVKEVAGEFIQRRKGDRLGLILFGSKAYLQTPLTFDRQTVQQMLRESAIGLAGKETAIGDALGLAVKRFQHQSQDHRILILLTDGSNTAGEVDPIQAAKLAAKEGIRIHAIGVGSDYMEMDTMFGTRVVNPASDLDEKTLSTIAELTGGVYFRARDTKGLETVYQQLDQIEPVITDTEYFRPITDLYVWPLGVAMMLSMLMSVRHLGLRNPFSKREKVESLSGASLSKVAIG</sequence>
<keyword evidence="1" id="KW-0472">Membrane</keyword>
<evidence type="ECO:0000256" key="1">
    <source>
        <dbReference type="SAM" id="Phobius"/>
    </source>
</evidence>
<keyword evidence="4" id="KW-1185">Reference proteome</keyword>
<gene>
    <name evidence="3" type="ORF">PPG34_11310</name>
</gene>
<dbReference type="SUPFAM" id="SSF53300">
    <property type="entry name" value="vWA-like"/>
    <property type="match status" value="1"/>
</dbReference>
<proteinExistence type="predicted"/>
<organism evidence="3 4">
    <name type="scientific">Candidatus Nitronereus thalassa</name>
    <dbReference type="NCBI Taxonomy" id="3020898"/>
    <lineage>
        <taxon>Bacteria</taxon>
        <taxon>Pseudomonadati</taxon>
        <taxon>Nitrospirota</taxon>
        <taxon>Nitrospiria</taxon>
        <taxon>Nitrospirales</taxon>
        <taxon>Nitrospiraceae</taxon>
        <taxon>Candidatus Nitronereus</taxon>
    </lineage>
</organism>
<dbReference type="CDD" id="cd01467">
    <property type="entry name" value="vWA_BatA_type"/>
    <property type="match status" value="1"/>
</dbReference>
<name>A0ABU3K9H3_9BACT</name>
<dbReference type="Pfam" id="PF00092">
    <property type="entry name" value="VWA"/>
    <property type="match status" value="1"/>
</dbReference>
<reference evidence="3 4" key="1">
    <citation type="journal article" date="2023" name="ISME J.">
        <title>Cultivation and genomic characterization of novel and ubiquitous marine nitrite-oxidizing bacteria from the Nitrospirales.</title>
        <authorList>
            <person name="Mueller A.J."/>
            <person name="Daebeler A."/>
            <person name="Herbold C.W."/>
            <person name="Kirkegaard R.H."/>
            <person name="Daims H."/>
        </authorList>
    </citation>
    <scope>NUCLEOTIDE SEQUENCE [LARGE SCALE GENOMIC DNA]</scope>
    <source>
        <strain evidence="3 4">EB</strain>
    </source>
</reference>
<dbReference type="PANTHER" id="PTHR22550:SF18">
    <property type="entry name" value="VWFA DOMAIN-CONTAINING PROTEIN"/>
    <property type="match status" value="1"/>
</dbReference>
<dbReference type="EMBL" id="JAQOUE010000001">
    <property type="protein sequence ID" value="MDT7042943.1"/>
    <property type="molecule type" value="Genomic_DNA"/>
</dbReference>
<dbReference type="PROSITE" id="PS50234">
    <property type="entry name" value="VWFA"/>
    <property type="match status" value="1"/>
</dbReference>
<dbReference type="InterPro" id="IPR036465">
    <property type="entry name" value="vWFA_dom_sf"/>
</dbReference>
<evidence type="ECO:0000259" key="2">
    <source>
        <dbReference type="PROSITE" id="PS50234"/>
    </source>
</evidence>
<dbReference type="PANTHER" id="PTHR22550">
    <property type="entry name" value="SPORE GERMINATION PROTEIN"/>
    <property type="match status" value="1"/>
</dbReference>
<dbReference type="SMART" id="SM00327">
    <property type="entry name" value="VWA"/>
    <property type="match status" value="1"/>
</dbReference>
<feature type="transmembrane region" description="Helical" evidence="1">
    <location>
        <begin position="62"/>
        <end position="82"/>
    </location>
</feature>
<keyword evidence="1" id="KW-0812">Transmembrane</keyword>
<dbReference type="InterPro" id="IPR050768">
    <property type="entry name" value="UPF0353/GerABKA_families"/>
</dbReference>
<keyword evidence="1" id="KW-1133">Transmembrane helix</keyword>